<reference evidence="2" key="3">
    <citation type="submission" date="2016-03" db="UniProtKB">
        <authorList>
            <consortium name="EnsemblProtists"/>
        </authorList>
    </citation>
    <scope>IDENTIFICATION</scope>
</reference>
<dbReference type="GeneID" id="17304224"/>
<gene>
    <name evidence="1" type="ORF">GUITHDRAFT_106660</name>
</gene>
<dbReference type="Proteomes" id="UP000011087">
    <property type="component" value="Unassembled WGS sequence"/>
</dbReference>
<name>L1JH60_GUITC</name>
<evidence type="ECO:0000313" key="1">
    <source>
        <dbReference type="EMBL" id="EKX47672.1"/>
    </source>
</evidence>
<dbReference type="EMBL" id="JH992989">
    <property type="protein sequence ID" value="EKX47672.1"/>
    <property type="molecule type" value="Genomic_DNA"/>
</dbReference>
<evidence type="ECO:0000313" key="2">
    <source>
        <dbReference type="EnsemblProtists" id="EKX47672"/>
    </source>
</evidence>
<dbReference type="AlphaFoldDB" id="L1JH60"/>
<protein>
    <submittedName>
        <fullName evidence="1 2">Uncharacterized protein</fullName>
    </submittedName>
</protein>
<dbReference type="EnsemblProtists" id="EKX47672">
    <property type="protein sequence ID" value="EKX47672"/>
    <property type="gene ID" value="GUITHDRAFT_106660"/>
</dbReference>
<sequence>MYLPFTKMEVQNMEAFIQEINTVFRQRSRSSRSRVSKTMCENARQAFRYASFLPFQPLEEQKVNSWDGQVYQYYESFRKLRLDKAKMNTLRSKARLKEKQ</sequence>
<dbReference type="PaxDb" id="55529-EKX47672"/>
<reference evidence="1 3" key="1">
    <citation type="journal article" date="2012" name="Nature">
        <title>Algal genomes reveal evolutionary mosaicism and the fate of nucleomorphs.</title>
        <authorList>
            <consortium name="DOE Joint Genome Institute"/>
            <person name="Curtis B.A."/>
            <person name="Tanifuji G."/>
            <person name="Burki F."/>
            <person name="Gruber A."/>
            <person name="Irimia M."/>
            <person name="Maruyama S."/>
            <person name="Arias M.C."/>
            <person name="Ball S.G."/>
            <person name="Gile G.H."/>
            <person name="Hirakawa Y."/>
            <person name="Hopkins J.F."/>
            <person name="Kuo A."/>
            <person name="Rensing S.A."/>
            <person name="Schmutz J."/>
            <person name="Symeonidi A."/>
            <person name="Elias M."/>
            <person name="Eveleigh R.J."/>
            <person name="Herman E.K."/>
            <person name="Klute M.J."/>
            <person name="Nakayama T."/>
            <person name="Obornik M."/>
            <person name="Reyes-Prieto A."/>
            <person name="Armbrust E.V."/>
            <person name="Aves S.J."/>
            <person name="Beiko R.G."/>
            <person name="Coutinho P."/>
            <person name="Dacks J.B."/>
            <person name="Durnford D.G."/>
            <person name="Fast N.M."/>
            <person name="Green B.R."/>
            <person name="Grisdale C.J."/>
            <person name="Hempel F."/>
            <person name="Henrissat B."/>
            <person name="Hoppner M.P."/>
            <person name="Ishida K."/>
            <person name="Kim E."/>
            <person name="Koreny L."/>
            <person name="Kroth P.G."/>
            <person name="Liu Y."/>
            <person name="Malik S.B."/>
            <person name="Maier U.G."/>
            <person name="McRose D."/>
            <person name="Mock T."/>
            <person name="Neilson J.A."/>
            <person name="Onodera N.T."/>
            <person name="Poole A.M."/>
            <person name="Pritham E.J."/>
            <person name="Richards T.A."/>
            <person name="Rocap G."/>
            <person name="Roy S.W."/>
            <person name="Sarai C."/>
            <person name="Schaack S."/>
            <person name="Shirato S."/>
            <person name="Slamovits C.H."/>
            <person name="Spencer D.F."/>
            <person name="Suzuki S."/>
            <person name="Worden A.Z."/>
            <person name="Zauner S."/>
            <person name="Barry K."/>
            <person name="Bell C."/>
            <person name="Bharti A.K."/>
            <person name="Crow J.A."/>
            <person name="Grimwood J."/>
            <person name="Kramer R."/>
            <person name="Lindquist E."/>
            <person name="Lucas S."/>
            <person name="Salamov A."/>
            <person name="McFadden G.I."/>
            <person name="Lane C.E."/>
            <person name="Keeling P.J."/>
            <person name="Gray M.W."/>
            <person name="Grigoriev I.V."/>
            <person name="Archibald J.M."/>
        </authorList>
    </citation>
    <scope>NUCLEOTIDE SEQUENCE</scope>
    <source>
        <strain evidence="1 3">CCMP2712</strain>
    </source>
</reference>
<accession>L1JH60</accession>
<dbReference type="RefSeq" id="XP_005834652.1">
    <property type="nucleotide sequence ID" value="XM_005834595.1"/>
</dbReference>
<keyword evidence="3" id="KW-1185">Reference proteome</keyword>
<organism evidence="1">
    <name type="scientific">Guillardia theta (strain CCMP2712)</name>
    <name type="common">Cryptophyte</name>
    <dbReference type="NCBI Taxonomy" id="905079"/>
    <lineage>
        <taxon>Eukaryota</taxon>
        <taxon>Cryptophyceae</taxon>
        <taxon>Pyrenomonadales</taxon>
        <taxon>Geminigeraceae</taxon>
        <taxon>Guillardia</taxon>
    </lineage>
</organism>
<dbReference type="KEGG" id="gtt:GUITHDRAFT_106660"/>
<reference evidence="3" key="2">
    <citation type="submission" date="2012-11" db="EMBL/GenBank/DDBJ databases">
        <authorList>
            <person name="Kuo A."/>
            <person name="Curtis B.A."/>
            <person name="Tanifuji G."/>
            <person name="Burki F."/>
            <person name="Gruber A."/>
            <person name="Irimia M."/>
            <person name="Maruyama S."/>
            <person name="Arias M.C."/>
            <person name="Ball S.G."/>
            <person name="Gile G.H."/>
            <person name="Hirakawa Y."/>
            <person name="Hopkins J.F."/>
            <person name="Rensing S.A."/>
            <person name="Schmutz J."/>
            <person name="Symeonidi A."/>
            <person name="Elias M."/>
            <person name="Eveleigh R.J."/>
            <person name="Herman E.K."/>
            <person name="Klute M.J."/>
            <person name="Nakayama T."/>
            <person name="Obornik M."/>
            <person name="Reyes-Prieto A."/>
            <person name="Armbrust E.V."/>
            <person name="Aves S.J."/>
            <person name="Beiko R.G."/>
            <person name="Coutinho P."/>
            <person name="Dacks J.B."/>
            <person name="Durnford D.G."/>
            <person name="Fast N.M."/>
            <person name="Green B.R."/>
            <person name="Grisdale C."/>
            <person name="Hempe F."/>
            <person name="Henrissat B."/>
            <person name="Hoppner M.P."/>
            <person name="Ishida K.-I."/>
            <person name="Kim E."/>
            <person name="Koreny L."/>
            <person name="Kroth P.G."/>
            <person name="Liu Y."/>
            <person name="Malik S.-B."/>
            <person name="Maier U.G."/>
            <person name="McRose D."/>
            <person name="Mock T."/>
            <person name="Neilson J.A."/>
            <person name="Onodera N.T."/>
            <person name="Poole A.M."/>
            <person name="Pritham E.J."/>
            <person name="Richards T.A."/>
            <person name="Rocap G."/>
            <person name="Roy S.W."/>
            <person name="Sarai C."/>
            <person name="Schaack S."/>
            <person name="Shirato S."/>
            <person name="Slamovits C.H."/>
            <person name="Spencer D.F."/>
            <person name="Suzuki S."/>
            <person name="Worden A.Z."/>
            <person name="Zauner S."/>
            <person name="Barry K."/>
            <person name="Bell C."/>
            <person name="Bharti A.K."/>
            <person name="Crow J.A."/>
            <person name="Grimwood J."/>
            <person name="Kramer R."/>
            <person name="Lindquist E."/>
            <person name="Lucas S."/>
            <person name="Salamov A."/>
            <person name="McFadden G.I."/>
            <person name="Lane C.E."/>
            <person name="Keeling P.J."/>
            <person name="Gray M.W."/>
            <person name="Grigoriev I.V."/>
            <person name="Archibald J.M."/>
        </authorList>
    </citation>
    <scope>NUCLEOTIDE SEQUENCE</scope>
    <source>
        <strain evidence="3">CCMP2712</strain>
    </source>
</reference>
<dbReference type="HOGENOM" id="CLU_2311531_0_0_1"/>
<evidence type="ECO:0000313" key="3">
    <source>
        <dbReference type="Proteomes" id="UP000011087"/>
    </source>
</evidence>
<proteinExistence type="predicted"/>